<dbReference type="PIRSF" id="PIRSF037394">
    <property type="entry name" value="ABC_thiamine-permease_YkoE_prd"/>
    <property type="match status" value="1"/>
</dbReference>
<feature type="transmembrane region" description="Helical" evidence="1">
    <location>
        <begin position="120"/>
        <end position="141"/>
    </location>
</feature>
<organism evidence="2 3">
    <name type="scientific">Micromonospora mirobrigensis</name>
    <dbReference type="NCBI Taxonomy" id="262898"/>
    <lineage>
        <taxon>Bacteria</taxon>
        <taxon>Bacillati</taxon>
        <taxon>Actinomycetota</taxon>
        <taxon>Actinomycetes</taxon>
        <taxon>Micromonosporales</taxon>
        <taxon>Micromonosporaceae</taxon>
        <taxon>Micromonospora</taxon>
    </lineage>
</organism>
<dbReference type="RefSeq" id="WP_091614996.1">
    <property type="nucleotide sequence ID" value="NZ_FMCX01000011.1"/>
</dbReference>
<gene>
    <name evidence="2" type="ORF">GA0070564_11170</name>
</gene>
<evidence type="ECO:0000313" key="2">
    <source>
        <dbReference type="EMBL" id="SCF45252.1"/>
    </source>
</evidence>
<keyword evidence="1" id="KW-1133">Transmembrane helix</keyword>
<reference evidence="3" key="1">
    <citation type="submission" date="2016-06" db="EMBL/GenBank/DDBJ databases">
        <authorList>
            <person name="Varghese N."/>
            <person name="Submissions Spin"/>
        </authorList>
    </citation>
    <scope>NUCLEOTIDE SEQUENCE [LARGE SCALE GENOMIC DNA]</scope>
    <source>
        <strain evidence="3">DSM 44830</strain>
    </source>
</reference>
<dbReference type="STRING" id="262898.GA0070564_11170"/>
<accession>A0A1C5AJ25</accession>
<dbReference type="OrthoDB" id="8017424at2"/>
<evidence type="ECO:0000256" key="1">
    <source>
        <dbReference type="SAM" id="Phobius"/>
    </source>
</evidence>
<dbReference type="AlphaFoldDB" id="A0A1C5AJ25"/>
<dbReference type="Proteomes" id="UP000199504">
    <property type="component" value="Unassembled WGS sequence"/>
</dbReference>
<keyword evidence="1" id="KW-0812">Transmembrane</keyword>
<feature type="transmembrane region" description="Helical" evidence="1">
    <location>
        <begin position="153"/>
        <end position="174"/>
    </location>
</feature>
<protein>
    <submittedName>
        <fullName evidence="2">Energy-coupling factor transport system substrate-specific component</fullName>
    </submittedName>
</protein>
<dbReference type="Pfam" id="PF09819">
    <property type="entry name" value="ABC_cobalt"/>
    <property type="match status" value="1"/>
</dbReference>
<feature type="transmembrane region" description="Helical" evidence="1">
    <location>
        <begin position="12"/>
        <end position="31"/>
    </location>
</feature>
<sequence length="196" mass="20606">MNHTDSNRWRTIDIVVAAVIAVAFGVVFWAWGLVWKAADPAFAAAPAAQAIMYGVWLVPAVLGGLVIRKPGAALFCETVAAVVSALLGSQWGGVVIVQGLVQGLGAELAFAAFRYRSFRLPVAVLAGALTGLSAALFDFFVWNSEYALVGYRLPYAALTVVSSALIAGVGGYYLTRALANTGALDRFPVARDRATV</sequence>
<keyword evidence="3" id="KW-1185">Reference proteome</keyword>
<dbReference type="InterPro" id="IPR017195">
    <property type="entry name" value="ABC_thiamin-permease_prd"/>
</dbReference>
<name>A0A1C5AJ25_9ACTN</name>
<dbReference type="EMBL" id="FMCX01000011">
    <property type="protein sequence ID" value="SCF45252.1"/>
    <property type="molecule type" value="Genomic_DNA"/>
</dbReference>
<proteinExistence type="predicted"/>
<keyword evidence="1" id="KW-0472">Membrane</keyword>
<feature type="transmembrane region" description="Helical" evidence="1">
    <location>
        <begin position="43"/>
        <end position="65"/>
    </location>
</feature>
<evidence type="ECO:0000313" key="3">
    <source>
        <dbReference type="Proteomes" id="UP000199504"/>
    </source>
</evidence>